<dbReference type="EMBL" id="LXWW01000068">
    <property type="protein sequence ID" value="OAO16657.1"/>
    <property type="molecule type" value="Genomic_DNA"/>
</dbReference>
<reference evidence="12 13" key="1">
    <citation type="submission" date="2016-05" db="EMBL/GenBank/DDBJ databases">
        <title>Nuclear genome of Blastocystis sp. subtype 1 NandII.</title>
        <authorList>
            <person name="Gentekaki E."/>
            <person name="Curtis B."/>
            <person name="Stairs C."/>
            <person name="Eme L."/>
            <person name="Herman E."/>
            <person name="Klimes V."/>
            <person name="Arias M.C."/>
            <person name="Elias M."/>
            <person name="Hilliou F."/>
            <person name="Klute M."/>
            <person name="Malik S.-B."/>
            <person name="Pightling A."/>
            <person name="Rachubinski R."/>
            <person name="Salas D."/>
            <person name="Schlacht A."/>
            <person name="Suga H."/>
            <person name="Archibald J."/>
            <person name="Ball S.G."/>
            <person name="Clark G."/>
            <person name="Dacks J."/>
            <person name="Van Der Giezen M."/>
            <person name="Tsaousis A."/>
            <person name="Roger A."/>
        </authorList>
    </citation>
    <scope>NUCLEOTIDE SEQUENCE [LARGE SCALE GENOMIC DNA]</scope>
    <source>
        <strain evidence="13">ATCC 50177 / NandII</strain>
    </source>
</reference>
<evidence type="ECO:0000256" key="9">
    <source>
        <dbReference type="ARBA" id="ARBA00033659"/>
    </source>
</evidence>
<keyword evidence="7 10" id="KW-0413">Isomerase</keyword>
<feature type="domain" description="Xylose isomerase-like TIM barrel" evidence="11">
    <location>
        <begin position="123"/>
        <end position="281"/>
    </location>
</feature>
<comment type="similarity">
    <text evidence="2 10">Belongs to the xylose isomerase family.</text>
</comment>
<gene>
    <name evidence="12" type="ORF">AV274_1621</name>
</gene>
<evidence type="ECO:0000256" key="1">
    <source>
        <dbReference type="ARBA" id="ARBA00004496"/>
    </source>
</evidence>
<organism evidence="12 13">
    <name type="scientific">Blastocystis sp. subtype 1 (strain ATCC 50177 / NandII)</name>
    <dbReference type="NCBI Taxonomy" id="478820"/>
    <lineage>
        <taxon>Eukaryota</taxon>
        <taxon>Sar</taxon>
        <taxon>Stramenopiles</taxon>
        <taxon>Bigyra</taxon>
        <taxon>Opalozoa</taxon>
        <taxon>Opalinata</taxon>
        <taxon>Blastocystidae</taxon>
        <taxon>Blastocystis</taxon>
    </lineage>
</organism>
<keyword evidence="6 10" id="KW-0479">Metal-binding</keyword>
<dbReference type="STRING" id="478820.A0A196SKE2"/>
<protein>
    <recommendedName>
        <fullName evidence="3 10">Xylose isomerase</fullName>
        <ecNumber evidence="3 10">5.3.1.5</ecNumber>
    </recommendedName>
</protein>
<evidence type="ECO:0000313" key="12">
    <source>
        <dbReference type="EMBL" id="OAO16657.1"/>
    </source>
</evidence>
<dbReference type="GO" id="GO:0042732">
    <property type="term" value="P:D-xylose metabolic process"/>
    <property type="evidence" value="ECO:0007669"/>
    <property type="project" value="UniProtKB-KW"/>
</dbReference>
<dbReference type="PANTHER" id="PTHR48408">
    <property type="match status" value="1"/>
</dbReference>
<dbReference type="OrthoDB" id="1730074at2759"/>
<dbReference type="EC" id="5.3.1.5" evidence="3 10"/>
<keyword evidence="5 10" id="KW-0859">Xylose metabolism</keyword>
<dbReference type="Proteomes" id="UP000078348">
    <property type="component" value="Unassembled WGS sequence"/>
</dbReference>
<dbReference type="PANTHER" id="PTHR48408:SF1">
    <property type="entry name" value="XYLOSE ISOMERASE"/>
    <property type="match status" value="1"/>
</dbReference>
<proteinExistence type="inferred from homology"/>
<dbReference type="SUPFAM" id="SSF51658">
    <property type="entry name" value="Xylose isomerase-like"/>
    <property type="match status" value="1"/>
</dbReference>
<accession>A0A196SKE2</accession>
<dbReference type="InterPro" id="IPR001998">
    <property type="entry name" value="Xylose_isomerase"/>
</dbReference>
<comment type="caution">
    <text evidence="12">The sequence shown here is derived from an EMBL/GenBank/DDBJ whole genome shotgun (WGS) entry which is preliminary data.</text>
</comment>
<dbReference type="Pfam" id="PF01261">
    <property type="entry name" value="AP_endonuc_2"/>
    <property type="match status" value="1"/>
</dbReference>
<evidence type="ECO:0000256" key="6">
    <source>
        <dbReference type="ARBA" id="ARBA00022723"/>
    </source>
</evidence>
<dbReference type="InterPro" id="IPR013022">
    <property type="entry name" value="Xyl_isomerase-like_TIM-brl"/>
</dbReference>
<sequence length="435" mass="49553">MEYFPGIGKIQYEGSASMNDLAFKWYNADQVVLGKTMKEHLRFAVCYWHTFCFQGNDMFGGPTLERPWAGDADPIVEAKKKCDAAFEFFTKLGVEYYCFHDRDIVAEGDTLEETNRRLDIISDYMLEKQKETGVKLLWGTANMFGDRVYMNGASTNPDAHVFANAAAQVKKCMEITKKLGGENYVFWGGREGYQSILNSLPGKELDHMGRFMRMAADYKKKIGATFTLLIEPKPREPTKHQYDYDAQTVIGFLRKYHLENEFKLNIEPNHTTLAGHDYEHDIVFACNEGMLGSVDANTGDPLLGWDTDQFPMDVKKAVIVMYHIIRAGGLHTGGLNFDAHIRRESIAMEDRFVAHIGAMDTFAHALLIVEKMMQDGIYQDRVDKRYESYTTGIGARIESGEATFEECEQYILEHGKPTPQSAKQESFEVLLNHYM</sequence>
<evidence type="ECO:0000313" key="13">
    <source>
        <dbReference type="Proteomes" id="UP000078348"/>
    </source>
</evidence>
<evidence type="ECO:0000256" key="10">
    <source>
        <dbReference type="RuleBase" id="RU000609"/>
    </source>
</evidence>
<dbReference type="HAMAP" id="MF_00455">
    <property type="entry name" value="Xylose_isom_A"/>
    <property type="match status" value="1"/>
</dbReference>
<evidence type="ECO:0000256" key="3">
    <source>
        <dbReference type="ARBA" id="ARBA00011958"/>
    </source>
</evidence>
<evidence type="ECO:0000256" key="2">
    <source>
        <dbReference type="ARBA" id="ARBA00005765"/>
    </source>
</evidence>
<comment type="subcellular location">
    <subcellularLocation>
        <location evidence="1">Cytoplasm</location>
    </subcellularLocation>
</comment>
<dbReference type="NCBIfam" id="NF003998">
    <property type="entry name" value="PRK05474.1"/>
    <property type="match status" value="1"/>
</dbReference>
<keyword evidence="4" id="KW-0963">Cytoplasm</keyword>
<dbReference type="InterPro" id="IPR036237">
    <property type="entry name" value="Xyl_isomerase-like_sf"/>
</dbReference>
<evidence type="ECO:0000256" key="4">
    <source>
        <dbReference type="ARBA" id="ARBA00022490"/>
    </source>
</evidence>
<dbReference type="GO" id="GO:0046872">
    <property type="term" value="F:metal ion binding"/>
    <property type="evidence" value="ECO:0007669"/>
    <property type="project" value="UniProtKB-KW"/>
</dbReference>
<dbReference type="AlphaFoldDB" id="A0A196SKE2"/>
<dbReference type="NCBIfam" id="TIGR02630">
    <property type="entry name" value="xylose_isom_A"/>
    <property type="match status" value="1"/>
</dbReference>
<dbReference type="PROSITE" id="PS51415">
    <property type="entry name" value="XYLOSE_ISOMERASE"/>
    <property type="match status" value="1"/>
</dbReference>
<dbReference type="GO" id="GO:0009045">
    <property type="term" value="F:xylose isomerase activity"/>
    <property type="evidence" value="ECO:0007669"/>
    <property type="project" value="UniProtKB-EC"/>
</dbReference>
<keyword evidence="13" id="KW-1185">Reference proteome</keyword>
<dbReference type="Gene3D" id="3.20.20.150">
    <property type="entry name" value="Divalent-metal-dependent TIM barrel enzymes"/>
    <property type="match status" value="1"/>
</dbReference>
<evidence type="ECO:0000259" key="11">
    <source>
        <dbReference type="Pfam" id="PF01261"/>
    </source>
</evidence>
<evidence type="ECO:0000256" key="7">
    <source>
        <dbReference type="ARBA" id="ARBA00023235"/>
    </source>
</evidence>
<name>A0A196SKE2_BLAHN</name>
<keyword evidence="8 10" id="KW-0119">Carbohydrate metabolism</keyword>
<evidence type="ECO:0000256" key="8">
    <source>
        <dbReference type="ARBA" id="ARBA00023277"/>
    </source>
</evidence>
<evidence type="ECO:0000256" key="5">
    <source>
        <dbReference type="ARBA" id="ARBA00022629"/>
    </source>
</evidence>
<dbReference type="PRINTS" id="PR00688">
    <property type="entry name" value="XYLOSISMRASE"/>
</dbReference>
<comment type="catalytic activity">
    <reaction evidence="9 10">
        <text>alpha-D-xylose = alpha-D-xylulofuranose</text>
        <dbReference type="Rhea" id="RHEA:22816"/>
        <dbReference type="ChEBI" id="CHEBI:28518"/>
        <dbReference type="ChEBI" id="CHEBI:188998"/>
        <dbReference type="EC" id="5.3.1.5"/>
    </reaction>
</comment>
<dbReference type="InterPro" id="IPR013452">
    <property type="entry name" value="Xylose_isom_bac"/>
</dbReference>